<dbReference type="RefSeq" id="WP_118401590.1">
    <property type="nucleotide sequence ID" value="NZ_JADNFX010000012.1"/>
</dbReference>
<evidence type="ECO:0008006" key="4">
    <source>
        <dbReference type="Google" id="ProtNLM"/>
    </source>
</evidence>
<proteinExistence type="predicted"/>
<reference evidence="2 3" key="1">
    <citation type="submission" date="2018-08" db="EMBL/GenBank/DDBJ databases">
        <title>A genome reference for cultivated species of the human gut microbiota.</title>
        <authorList>
            <person name="Zou Y."/>
            <person name="Xue W."/>
            <person name="Luo G."/>
        </authorList>
    </citation>
    <scope>NUCLEOTIDE SEQUENCE [LARGE SCALE GENOMIC DNA]</scope>
    <source>
        <strain evidence="2 3">AF22-3AC</strain>
    </source>
</reference>
<sequence length="253" mass="27818">MKNFFNYSVALAALLMLTMNACTEDCEYSPAPIPNNNDIVVSFSSDADNNMEVAPTDAKEMTIEVSRENTDSEVSVPLKVMRNDENIFQIPGSVTFAAGKKTATVKITFPEIKEGVVYKFEILLDNGNIYSDNAVTNTMGSVQCVQWNQLGKGTVASQIYEEQYAVMVYKAGHAKWYKIYSMYEDGKDIVFKVDDDNKVTVEKQAALTHNTYGVASIEGSGNLKDGVITVNVELTVSAGSFGFYQEALKLPAE</sequence>
<evidence type="ECO:0000313" key="3">
    <source>
        <dbReference type="Proteomes" id="UP000283341"/>
    </source>
</evidence>
<evidence type="ECO:0000256" key="1">
    <source>
        <dbReference type="SAM" id="SignalP"/>
    </source>
</evidence>
<feature type="chain" id="PRO_5019355378" description="DUF1735 domain-containing protein" evidence="1">
    <location>
        <begin position="22"/>
        <end position="253"/>
    </location>
</feature>
<organism evidence="2 3">
    <name type="scientific">Bacteroides cellulosilyticus</name>
    <dbReference type="NCBI Taxonomy" id="246787"/>
    <lineage>
        <taxon>Bacteria</taxon>
        <taxon>Pseudomonadati</taxon>
        <taxon>Bacteroidota</taxon>
        <taxon>Bacteroidia</taxon>
        <taxon>Bacteroidales</taxon>
        <taxon>Bacteroidaceae</taxon>
        <taxon>Bacteroides</taxon>
    </lineage>
</organism>
<dbReference type="Proteomes" id="UP000283341">
    <property type="component" value="Unassembled WGS sequence"/>
</dbReference>
<evidence type="ECO:0000313" key="2">
    <source>
        <dbReference type="EMBL" id="RGS39928.1"/>
    </source>
</evidence>
<comment type="caution">
    <text evidence="2">The sequence shown here is derived from an EMBL/GenBank/DDBJ whole genome shotgun (WGS) entry which is preliminary data.</text>
</comment>
<dbReference type="AlphaFoldDB" id="A0A412IP41"/>
<feature type="signal peptide" evidence="1">
    <location>
        <begin position="1"/>
        <end position="21"/>
    </location>
</feature>
<gene>
    <name evidence="2" type="ORF">DWX97_01225</name>
</gene>
<protein>
    <recommendedName>
        <fullName evidence="4">DUF1735 domain-containing protein</fullName>
    </recommendedName>
</protein>
<name>A0A412IP41_9BACE</name>
<keyword evidence="1" id="KW-0732">Signal</keyword>
<accession>A0A412IP41</accession>
<dbReference type="EMBL" id="QRVJ01000001">
    <property type="protein sequence ID" value="RGS39928.1"/>
    <property type="molecule type" value="Genomic_DNA"/>
</dbReference>